<feature type="region of interest" description="Important for specificity" evidence="4">
    <location>
        <begin position="478"/>
        <end position="488"/>
    </location>
</feature>
<evidence type="ECO:0000313" key="8">
    <source>
        <dbReference type="Proteomes" id="UP001202827"/>
    </source>
</evidence>
<dbReference type="SUPFAM" id="SSF50886">
    <property type="entry name" value="D-aminopeptidase, middle and C-terminal domains"/>
    <property type="match status" value="2"/>
</dbReference>
<comment type="activity regulation">
    <text evidence="4">Inhibited by beta-lactam compounds such as 6-aminopenicillic acid, 7-aminocephalosporanic acid, benzylpenicillin and ampicillin. Inhibited by p-chloromercuribenzoate.</text>
</comment>
<evidence type="ECO:0000256" key="2">
    <source>
        <dbReference type="ARBA" id="ARBA00022670"/>
    </source>
</evidence>
<comment type="function">
    <text evidence="4">Hydrolyzes N-terminal residues in D-amino acid-containing peptides.</text>
</comment>
<keyword evidence="8" id="KW-1185">Reference proteome</keyword>
<feature type="binding site" evidence="4">
    <location>
        <position position="482"/>
    </location>
    <ligand>
        <name>substrate</name>
    </ligand>
</feature>
<dbReference type="HAMAP" id="MF_01960">
    <property type="entry name" value="D_aminopeptidase"/>
    <property type="match status" value="1"/>
</dbReference>
<dbReference type="InterPro" id="IPR012338">
    <property type="entry name" value="Beta-lactam/transpept-like"/>
</dbReference>
<dbReference type="PANTHER" id="PTHR46825:SF9">
    <property type="entry name" value="BETA-LACTAMASE-RELATED DOMAIN-CONTAINING PROTEIN"/>
    <property type="match status" value="1"/>
</dbReference>
<gene>
    <name evidence="4" type="primary">dap</name>
    <name evidence="7" type="ORF">M0654_08530</name>
</gene>
<evidence type="ECO:0000256" key="1">
    <source>
        <dbReference type="ARBA" id="ARBA00022438"/>
    </source>
</evidence>
<name>A0ABT0IQ94_9HYPH</name>
<dbReference type="RefSeq" id="WP_248682726.1">
    <property type="nucleotide sequence ID" value="NZ_JALPRY010000009.1"/>
</dbReference>
<evidence type="ECO:0000256" key="3">
    <source>
        <dbReference type="ARBA" id="ARBA00022801"/>
    </source>
</evidence>
<dbReference type="EMBL" id="JALPRY010000009">
    <property type="protein sequence ID" value="MCK8780028.1"/>
    <property type="molecule type" value="Genomic_DNA"/>
</dbReference>
<proteinExistence type="inferred from homology"/>
<protein>
    <recommendedName>
        <fullName evidence="4">D-aminopeptidase</fullName>
        <ecNumber evidence="4">3.4.11.19</ecNumber>
    </recommendedName>
</protein>
<dbReference type="InterPro" id="IPR050491">
    <property type="entry name" value="AmpC-like"/>
</dbReference>
<feature type="active site" description="Proton donor/acceptor" evidence="4">
    <location>
        <position position="66"/>
    </location>
</feature>
<accession>A0ABT0IQ94</accession>
<comment type="subunit">
    <text evidence="4">Homodimer.</text>
</comment>
<dbReference type="GO" id="GO:0004177">
    <property type="term" value="F:aminopeptidase activity"/>
    <property type="evidence" value="ECO:0007669"/>
    <property type="project" value="UniProtKB-KW"/>
</dbReference>
<evidence type="ECO:0000259" key="6">
    <source>
        <dbReference type="Pfam" id="PF07930"/>
    </source>
</evidence>
<keyword evidence="1 4" id="KW-0031">Aminopeptidase</keyword>
<dbReference type="NCBIfam" id="NF009622">
    <property type="entry name" value="PRK13128.1"/>
    <property type="match status" value="1"/>
</dbReference>
<dbReference type="Pfam" id="PF07930">
    <property type="entry name" value="DAP_B"/>
    <property type="match status" value="1"/>
</dbReference>
<dbReference type="Gene3D" id="2.40.128.50">
    <property type="match status" value="2"/>
</dbReference>
<dbReference type="Pfam" id="PF00144">
    <property type="entry name" value="Beta-lactamase"/>
    <property type="match status" value="1"/>
</dbReference>
<organism evidence="7 8">
    <name type="scientific">Neorhizobium turbinariae</name>
    <dbReference type="NCBI Taxonomy" id="2937795"/>
    <lineage>
        <taxon>Bacteria</taxon>
        <taxon>Pseudomonadati</taxon>
        <taxon>Pseudomonadota</taxon>
        <taxon>Alphaproteobacteria</taxon>
        <taxon>Hyphomicrobiales</taxon>
        <taxon>Rhizobiaceae</taxon>
        <taxon>Rhizobium/Agrobacterium group</taxon>
        <taxon>Neorhizobium</taxon>
    </lineage>
</organism>
<dbReference type="PANTHER" id="PTHR46825">
    <property type="entry name" value="D-ALANYL-D-ALANINE-CARBOXYPEPTIDASE/ENDOPEPTIDASE AMPH"/>
    <property type="match status" value="1"/>
</dbReference>
<evidence type="ECO:0000313" key="7">
    <source>
        <dbReference type="EMBL" id="MCK8780028.1"/>
    </source>
</evidence>
<feature type="domain" description="Beta-lactamase-related" evidence="5">
    <location>
        <begin position="17"/>
        <end position="330"/>
    </location>
</feature>
<comment type="similarity">
    <text evidence="4">Belongs to the peptidase S12 family.</text>
</comment>
<evidence type="ECO:0000259" key="5">
    <source>
        <dbReference type="Pfam" id="PF00144"/>
    </source>
</evidence>
<dbReference type="SUPFAM" id="SSF56601">
    <property type="entry name" value="beta-lactamase/transpeptidase-like"/>
    <property type="match status" value="1"/>
</dbReference>
<dbReference type="Proteomes" id="UP001202827">
    <property type="component" value="Unassembled WGS sequence"/>
</dbReference>
<dbReference type="InterPro" id="IPR001466">
    <property type="entry name" value="Beta-lactam-related"/>
</dbReference>
<dbReference type="Gene3D" id="3.40.710.10">
    <property type="entry name" value="DD-peptidase/beta-lactamase superfamily"/>
    <property type="match status" value="1"/>
</dbReference>
<dbReference type="EC" id="3.4.11.19" evidence="4"/>
<evidence type="ECO:0000256" key="4">
    <source>
        <dbReference type="HAMAP-Rule" id="MF_01960"/>
    </source>
</evidence>
<keyword evidence="3 4" id="KW-0378">Hydrolase</keyword>
<dbReference type="InterPro" id="IPR027279">
    <property type="entry name" value="D_amino_pept/lipop_sf"/>
</dbReference>
<comment type="caution">
    <text evidence="7">The sequence shown here is derived from an EMBL/GenBank/DDBJ whole genome shotgun (WGS) entry which is preliminary data.</text>
</comment>
<feature type="active site" description="Nucleophile" evidence="4">
    <location>
        <position position="63"/>
    </location>
</feature>
<dbReference type="InterPro" id="IPR023645">
    <property type="entry name" value="DAP"/>
</dbReference>
<reference evidence="7 8" key="1">
    <citation type="submission" date="2022-04" db="EMBL/GenBank/DDBJ databases">
        <title>Rhizobium coralii sp. nov., isolated from coral Turbinaria peltata.</title>
        <authorList>
            <person name="Sun H."/>
        </authorList>
    </citation>
    <scope>NUCLEOTIDE SEQUENCE [LARGE SCALE GENOMIC DNA]</scope>
    <source>
        <strain evidence="7 8">NTR19</strain>
    </source>
</reference>
<feature type="domain" description="D-aminopeptidase" evidence="6">
    <location>
        <begin position="344"/>
        <end position="516"/>
    </location>
</feature>
<sequence>MTTSIDIKSVMREAYQLAEKTHSPGGAIGIVKDGEIVLQHTWGYADPKKHLPVTAQTRFPICSISKQFTCGVLLDLGEELEHFDAALQTYLPNLETTRPSIRHLCNNQSGLRDYWALTVLHGADAEGVFRREDAKPLFARMRTTQFAPGGRYSYSNGNFRILSDVIEDHTGRSLGKLYRERIFDVAGMETAELLPDTTTPADGVVGHEGNDTTGFFPATNRIYWTGDAGISASLDDMLAWERFIDRTREDETGLYRRLSSPQVFSDGNEAPYGNGLAHDMVGETPTTGHGGALRGFRCHRIHAASERLSVVVLFNHEGDAQAAARHLMKVALGLPRETPGEAPADAAWKGRYLDPGTGLLMTLAPGYSGLKATFAGSPERLTIGDDNTARSPAMMLARRGDEMEFERWRENLHGTAKKVSGEPVRDIAGRYHARELDAFLEIVETNGVFYGFFEGFLGKGEMTPLYPAGQDIWTLPCRRSMDAPAPGDWTVQVHRSGSGAVSGLTIGCWLARNIEYRPVGR</sequence>
<comment type="catalytic activity">
    <reaction evidence="4">
        <text>Release of an N-terminal D-amino acid from a peptide, Xaa-|-Yaa-, in which Xaa is preferably D-Ala, D-Ser or D-Thr. D-amino acid amides and methyl esters also are hydrolyzed, as is glycine amide.</text>
        <dbReference type="EC" id="3.4.11.19"/>
    </reaction>
</comment>
<keyword evidence="2 4" id="KW-0645">Protease</keyword>
<dbReference type="InterPro" id="IPR012856">
    <property type="entry name" value="DAP_B_dom"/>
</dbReference>